<dbReference type="RefSeq" id="XP_053578556.1">
    <property type="nucleotide sequence ID" value="XM_053734990.1"/>
</dbReference>
<reference evidence="2 3" key="1">
    <citation type="submission" date="2019-12" db="EMBL/GenBank/DDBJ databases">
        <title>Chromosome-level assembly of the Caenorhabditis remanei genome.</title>
        <authorList>
            <person name="Teterina A.A."/>
            <person name="Willis J.H."/>
            <person name="Phillips P.C."/>
        </authorList>
    </citation>
    <scope>NUCLEOTIDE SEQUENCE [LARGE SCALE GENOMIC DNA]</scope>
    <source>
        <strain evidence="2 3">PX506</strain>
        <tissue evidence="2">Whole organism</tissue>
    </source>
</reference>
<dbReference type="CTD" id="78777528"/>
<proteinExistence type="predicted"/>
<evidence type="ECO:0000313" key="3">
    <source>
        <dbReference type="Proteomes" id="UP000483820"/>
    </source>
</evidence>
<feature type="region of interest" description="Disordered" evidence="1">
    <location>
        <begin position="35"/>
        <end position="69"/>
    </location>
</feature>
<feature type="compositionally biased region" description="Polar residues" evidence="1">
    <location>
        <begin position="43"/>
        <end position="56"/>
    </location>
</feature>
<dbReference type="EMBL" id="WUAV01000006">
    <property type="protein sequence ID" value="KAF1746233.1"/>
    <property type="molecule type" value="Genomic_DNA"/>
</dbReference>
<evidence type="ECO:0000313" key="2">
    <source>
        <dbReference type="EMBL" id="KAF1746233.1"/>
    </source>
</evidence>
<dbReference type="KEGG" id="crq:GCK72_022686"/>
<dbReference type="GeneID" id="78777528"/>
<dbReference type="AlphaFoldDB" id="A0A6A5FUL7"/>
<comment type="caution">
    <text evidence="2">The sequence shown here is derived from an EMBL/GenBank/DDBJ whole genome shotgun (WGS) entry which is preliminary data.</text>
</comment>
<evidence type="ECO:0000256" key="1">
    <source>
        <dbReference type="SAM" id="MobiDB-lite"/>
    </source>
</evidence>
<dbReference type="Proteomes" id="UP000483820">
    <property type="component" value="Chromosome X"/>
</dbReference>
<accession>A0A6A5FUL7</accession>
<gene>
    <name evidence="2" type="ORF">GCK72_022686</name>
</gene>
<protein>
    <submittedName>
        <fullName evidence="2">Uncharacterized protein</fullName>
    </submittedName>
</protein>
<name>A0A6A5FUL7_CAERE</name>
<organism evidence="2 3">
    <name type="scientific">Caenorhabditis remanei</name>
    <name type="common">Caenorhabditis vulgaris</name>
    <dbReference type="NCBI Taxonomy" id="31234"/>
    <lineage>
        <taxon>Eukaryota</taxon>
        <taxon>Metazoa</taxon>
        <taxon>Ecdysozoa</taxon>
        <taxon>Nematoda</taxon>
        <taxon>Chromadorea</taxon>
        <taxon>Rhabditida</taxon>
        <taxon>Rhabditina</taxon>
        <taxon>Rhabditomorpha</taxon>
        <taxon>Rhabditoidea</taxon>
        <taxon>Rhabditidae</taxon>
        <taxon>Peloderinae</taxon>
        <taxon>Caenorhabditis</taxon>
    </lineage>
</organism>
<sequence length="69" mass="7614">MANKASAGGIVMVWPEEFDWEWLWDGRSLPRGRPRYFGAQGPAPSNKTIGGTSQFLTEGGAMEERANNE</sequence>